<accession>A0A2P2N000</accession>
<evidence type="ECO:0000256" key="1">
    <source>
        <dbReference type="SAM" id="MobiDB-lite"/>
    </source>
</evidence>
<protein>
    <submittedName>
        <fullName evidence="2">Uncharacterized protein</fullName>
    </submittedName>
</protein>
<dbReference type="EMBL" id="GGEC01055307">
    <property type="protein sequence ID" value="MBX35791.1"/>
    <property type="molecule type" value="Transcribed_RNA"/>
</dbReference>
<sequence>MAMTIASKTATVIHSTLHMHCFQPLIRMRSTSVSSVGDDLSIGASHTSIGSPQHLPAGGSHPPFHPHPVPKKPKKKQTIFEAKSWLATPKMAPKFCD</sequence>
<dbReference type="AlphaFoldDB" id="A0A2P2N000"/>
<feature type="region of interest" description="Disordered" evidence="1">
    <location>
        <begin position="37"/>
        <end position="79"/>
    </location>
</feature>
<feature type="compositionally biased region" description="Basic residues" evidence="1">
    <location>
        <begin position="68"/>
        <end position="77"/>
    </location>
</feature>
<evidence type="ECO:0000313" key="2">
    <source>
        <dbReference type="EMBL" id="MBX35791.1"/>
    </source>
</evidence>
<name>A0A2P2N000_RHIMU</name>
<organism evidence="2">
    <name type="scientific">Rhizophora mucronata</name>
    <name type="common">Asiatic mangrove</name>
    <dbReference type="NCBI Taxonomy" id="61149"/>
    <lineage>
        <taxon>Eukaryota</taxon>
        <taxon>Viridiplantae</taxon>
        <taxon>Streptophyta</taxon>
        <taxon>Embryophyta</taxon>
        <taxon>Tracheophyta</taxon>
        <taxon>Spermatophyta</taxon>
        <taxon>Magnoliopsida</taxon>
        <taxon>eudicotyledons</taxon>
        <taxon>Gunneridae</taxon>
        <taxon>Pentapetalae</taxon>
        <taxon>rosids</taxon>
        <taxon>fabids</taxon>
        <taxon>Malpighiales</taxon>
        <taxon>Rhizophoraceae</taxon>
        <taxon>Rhizophora</taxon>
    </lineage>
</organism>
<proteinExistence type="predicted"/>
<reference evidence="2" key="1">
    <citation type="submission" date="2018-02" db="EMBL/GenBank/DDBJ databases">
        <title>Rhizophora mucronata_Transcriptome.</title>
        <authorList>
            <person name="Meera S.P."/>
            <person name="Sreeshan A."/>
            <person name="Augustine A."/>
        </authorList>
    </citation>
    <scope>NUCLEOTIDE SEQUENCE</scope>
    <source>
        <tissue evidence="2">Leaf</tissue>
    </source>
</reference>